<dbReference type="PANTHER" id="PTHR33336:SF15">
    <property type="entry name" value="ABM DOMAIN-CONTAINING PROTEIN"/>
    <property type="match status" value="1"/>
</dbReference>
<comment type="caution">
    <text evidence="2">The sequence shown here is derived from an EMBL/GenBank/DDBJ whole genome shotgun (WGS) entry which is preliminary data.</text>
</comment>
<name>A0A3L8P6F0_9ACTN</name>
<dbReference type="AlphaFoldDB" id="A0A3L8P6F0"/>
<dbReference type="Proteomes" id="UP000281708">
    <property type="component" value="Unassembled WGS sequence"/>
</dbReference>
<keyword evidence="3" id="KW-1185">Reference proteome</keyword>
<proteinExistence type="predicted"/>
<keyword evidence="2" id="KW-0560">Oxidoreductase</keyword>
<reference evidence="2 3" key="1">
    <citation type="submission" date="2018-10" db="EMBL/GenBank/DDBJ databases">
        <title>Marmoricola sp. 4Q3S-7 whole genome shotgun sequence.</title>
        <authorList>
            <person name="Li F."/>
        </authorList>
    </citation>
    <scope>NUCLEOTIDE SEQUENCE [LARGE SCALE GENOMIC DNA]</scope>
    <source>
        <strain evidence="2 3">4Q3S-7</strain>
    </source>
</reference>
<evidence type="ECO:0000313" key="2">
    <source>
        <dbReference type="EMBL" id="RLV50018.1"/>
    </source>
</evidence>
<dbReference type="Gene3D" id="3.30.70.100">
    <property type="match status" value="1"/>
</dbReference>
<gene>
    <name evidence="2" type="ORF">D9V37_09120</name>
</gene>
<accession>A0A3L8P6F0</accession>
<dbReference type="OrthoDB" id="5080511at2"/>
<dbReference type="InterPro" id="IPR007138">
    <property type="entry name" value="ABM_dom"/>
</dbReference>
<feature type="domain" description="ABM" evidence="1">
    <location>
        <begin position="4"/>
        <end position="93"/>
    </location>
</feature>
<evidence type="ECO:0000259" key="1">
    <source>
        <dbReference type="PROSITE" id="PS51725"/>
    </source>
</evidence>
<dbReference type="PANTHER" id="PTHR33336">
    <property type="entry name" value="QUINOL MONOOXYGENASE YGIN-RELATED"/>
    <property type="match status" value="1"/>
</dbReference>
<dbReference type="PROSITE" id="PS51725">
    <property type="entry name" value="ABM"/>
    <property type="match status" value="1"/>
</dbReference>
<dbReference type="SUPFAM" id="SSF54909">
    <property type="entry name" value="Dimeric alpha+beta barrel"/>
    <property type="match status" value="1"/>
</dbReference>
<sequence length="97" mass="10243">MSDLRVIATIPIKPESVEELRPALIALAEGTRAEEGCLSYELFESAAAPGVFVTVEEWRGQDDLDAHMQTEHVGAALAAAEGHLAGDIAIHPLVPVG</sequence>
<organism evidence="2 3">
    <name type="scientific">Nocardioides mangrovicus</name>
    <dbReference type="NCBI Taxonomy" id="2478913"/>
    <lineage>
        <taxon>Bacteria</taxon>
        <taxon>Bacillati</taxon>
        <taxon>Actinomycetota</taxon>
        <taxon>Actinomycetes</taxon>
        <taxon>Propionibacteriales</taxon>
        <taxon>Nocardioidaceae</taxon>
        <taxon>Nocardioides</taxon>
    </lineage>
</organism>
<dbReference type="InterPro" id="IPR011008">
    <property type="entry name" value="Dimeric_a/b-barrel"/>
</dbReference>
<dbReference type="GO" id="GO:0004497">
    <property type="term" value="F:monooxygenase activity"/>
    <property type="evidence" value="ECO:0007669"/>
    <property type="project" value="UniProtKB-KW"/>
</dbReference>
<protein>
    <submittedName>
        <fullName evidence="2">Antibiotic biosynthesis monooxygenase</fullName>
    </submittedName>
</protein>
<dbReference type="InterPro" id="IPR050744">
    <property type="entry name" value="AI-2_Isomerase_LsrG"/>
</dbReference>
<evidence type="ECO:0000313" key="3">
    <source>
        <dbReference type="Proteomes" id="UP000281708"/>
    </source>
</evidence>
<dbReference type="EMBL" id="RDBE01000006">
    <property type="protein sequence ID" value="RLV50018.1"/>
    <property type="molecule type" value="Genomic_DNA"/>
</dbReference>
<dbReference type="Pfam" id="PF03992">
    <property type="entry name" value="ABM"/>
    <property type="match status" value="1"/>
</dbReference>
<dbReference type="RefSeq" id="WP_121805782.1">
    <property type="nucleotide sequence ID" value="NZ_RDBE01000006.1"/>
</dbReference>
<keyword evidence="2" id="KW-0503">Monooxygenase</keyword>